<dbReference type="InterPro" id="IPR047141">
    <property type="entry name" value="Stealth"/>
</dbReference>
<feature type="domain" description="Stealth protein CR2 conserved region 2" evidence="5">
    <location>
        <begin position="577"/>
        <end position="634"/>
    </location>
</feature>
<evidence type="ECO:0000259" key="5">
    <source>
        <dbReference type="Pfam" id="PF11380"/>
    </source>
</evidence>
<keyword evidence="4" id="KW-0472">Membrane</keyword>
<feature type="region of interest" description="Disordered" evidence="3">
    <location>
        <begin position="75"/>
        <end position="112"/>
    </location>
</feature>
<dbReference type="InterPro" id="IPR031358">
    <property type="entry name" value="Stealth_CR1"/>
</dbReference>
<keyword evidence="2" id="KW-0808">Transferase</keyword>
<proteinExistence type="inferred from homology"/>
<gene>
    <name evidence="7" type="ORF">BCR36DRAFT_407690</name>
</gene>
<organism evidence="7 8">
    <name type="scientific">Piromyces finnis</name>
    <dbReference type="NCBI Taxonomy" id="1754191"/>
    <lineage>
        <taxon>Eukaryota</taxon>
        <taxon>Fungi</taxon>
        <taxon>Fungi incertae sedis</taxon>
        <taxon>Chytridiomycota</taxon>
        <taxon>Chytridiomycota incertae sedis</taxon>
        <taxon>Neocallimastigomycetes</taxon>
        <taxon>Neocallimastigales</taxon>
        <taxon>Neocallimastigaceae</taxon>
        <taxon>Piromyces</taxon>
    </lineage>
</organism>
<feature type="domain" description="Stealth protein CR1 conserved region 1" evidence="6">
    <location>
        <begin position="159"/>
        <end position="184"/>
    </location>
</feature>
<comment type="similarity">
    <text evidence="1">Belongs to the stealth family.</text>
</comment>
<evidence type="ECO:0000313" key="8">
    <source>
        <dbReference type="Proteomes" id="UP000193719"/>
    </source>
</evidence>
<evidence type="ECO:0000259" key="6">
    <source>
        <dbReference type="Pfam" id="PF17101"/>
    </source>
</evidence>
<dbReference type="PANTHER" id="PTHR24045">
    <property type="match status" value="1"/>
</dbReference>
<feature type="domain" description="Stealth protein CR2 conserved region 2" evidence="5">
    <location>
        <begin position="191"/>
        <end position="294"/>
    </location>
</feature>
<dbReference type="AlphaFoldDB" id="A0A1Y1UFA8"/>
<dbReference type="Pfam" id="PF17101">
    <property type="entry name" value="Stealth_CR1"/>
    <property type="match status" value="1"/>
</dbReference>
<evidence type="ECO:0000313" key="7">
    <source>
        <dbReference type="EMBL" id="ORX36186.1"/>
    </source>
</evidence>
<dbReference type="STRING" id="1754191.A0A1Y1UFA8"/>
<accession>A0A1Y1UFA8</accession>
<dbReference type="GO" id="GO:0005794">
    <property type="term" value="C:Golgi apparatus"/>
    <property type="evidence" value="ECO:0007669"/>
    <property type="project" value="TreeGrafter"/>
</dbReference>
<feature type="transmembrane region" description="Helical" evidence="4">
    <location>
        <begin position="7"/>
        <end position="26"/>
    </location>
</feature>
<feature type="compositionally biased region" description="Low complexity" evidence="3">
    <location>
        <begin position="80"/>
        <end position="112"/>
    </location>
</feature>
<keyword evidence="4" id="KW-0812">Transmembrane</keyword>
<dbReference type="OrthoDB" id="2126793at2759"/>
<comment type="caution">
    <text evidence="7">The sequence shown here is derived from an EMBL/GenBank/DDBJ whole genome shotgun (WGS) entry which is preliminary data.</text>
</comment>
<dbReference type="Proteomes" id="UP000193719">
    <property type="component" value="Unassembled WGS sequence"/>
</dbReference>
<name>A0A1Y1UFA8_9FUNG</name>
<keyword evidence="8" id="KW-1185">Reference proteome</keyword>
<sequence length="732" mass="87477">MLSRRRATISITIVIVFCLGLFFMMLKQKANNFGNTQKINVLEVRDNRKQSNIIENNGNDDVLNDVEKGVIKNENDESINSNAQDANGNNNNNDNIQDTDNANNSDNTQQNAINNENNAVDSNQEIQFVAPYIIQDDDAEIIANYRGEELGPEWEWVKDISIVYTWVDGSDVDFLDLKSKYNGGVRKANSRDRSADELRYSLRSLEKYLPWHRGDIFLCTSQQIPKWMDTSNSRIKLIYHKDIFPEHVYPTYDSNTIELFLDKIPGITERFIYFNDDLFLNNYVHPSFFFTSDNFYPKVYRRHITKISREQVDRVIKDNDLHDIFQASKYFTRKIIREYFDRRFKFRDLYHTGHVFYRDLFEPYRQLFKEELKRVCSDRLRNPYKLQVIYLYQTFMQYATLHDEFPKKIGGNGKARLFEGYEFPTNLNRTITKYSCKVIQTTANDRFMKYGRITDDFKRNERYFKLYKTHPNLIIYNFNDAYTKNKSLYQFTNYMITRYPVPSSFEKKEYVDLEVALYPEFNKVNKISHKITSSLPEDYNKGNIARFRDVIRHHRLKEISLYLRDKYALAGPQKVIKVEKLKYSLRSIEKFLPWHTGNIYIITQKEAEDELSWINYSNKQLKVINQSEIIPNMINYFSKTYVTSHRYYENAPFPLYRDFFEPIRYLYRKYVRRTVKHITYADDDLLPLYLVSTYKYMTINYYGFDITSSNISKNTTEYDIPLNSFTKEFRVK</sequence>
<dbReference type="InterPro" id="IPR021520">
    <property type="entry name" value="Stealth_CR2"/>
</dbReference>
<evidence type="ECO:0000256" key="3">
    <source>
        <dbReference type="SAM" id="MobiDB-lite"/>
    </source>
</evidence>
<dbReference type="EMBL" id="MCFH01000161">
    <property type="protein sequence ID" value="ORX36186.1"/>
    <property type="molecule type" value="Genomic_DNA"/>
</dbReference>
<dbReference type="PANTHER" id="PTHR24045:SF0">
    <property type="entry name" value="N-ACETYLGLUCOSAMINE-1-PHOSPHOTRANSFERASE SUBUNITS ALPHA_BETA"/>
    <property type="match status" value="1"/>
</dbReference>
<evidence type="ECO:0000256" key="1">
    <source>
        <dbReference type="ARBA" id="ARBA00007583"/>
    </source>
</evidence>
<protein>
    <recommendedName>
        <fullName evidence="9">Stealth protein CR2 conserved region 2 domain-containing protein</fullName>
    </recommendedName>
</protein>
<reference evidence="7 8" key="2">
    <citation type="submission" date="2016-08" db="EMBL/GenBank/DDBJ databases">
        <title>Pervasive Adenine N6-methylation of Active Genes in Fungi.</title>
        <authorList>
            <consortium name="DOE Joint Genome Institute"/>
            <person name="Mondo S.J."/>
            <person name="Dannebaum R.O."/>
            <person name="Kuo R.C."/>
            <person name="Labutti K."/>
            <person name="Haridas S."/>
            <person name="Kuo A."/>
            <person name="Salamov A."/>
            <person name="Ahrendt S.R."/>
            <person name="Lipzen A."/>
            <person name="Sullivan W."/>
            <person name="Andreopoulos W.B."/>
            <person name="Clum A."/>
            <person name="Lindquist E."/>
            <person name="Daum C."/>
            <person name="Ramamoorthy G.K."/>
            <person name="Gryganskyi A."/>
            <person name="Culley D."/>
            <person name="Magnuson J.K."/>
            <person name="James T.Y."/>
            <person name="O'Malley M.A."/>
            <person name="Stajich J.E."/>
            <person name="Spatafora J.W."/>
            <person name="Visel A."/>
            <person name="Grigoriev I.V."/>
        </authorList>
    </citation>
    <scope>NUCLEOTIDE SEQUENCE [LARGE SCALE GENOMIC DNA]</scope>
    <source>
        <strain evidence="8">finn</strain>
    </source>
</reference>
<dbReference type="GO" id="GO:0016772">
    <property type="term" value="F:transferase activity, transferring phosphorus-containing groups"/>
    <property type="evidence" value="ECO:0007669"/>
    <property type="project" value="InterPro"/>
</dbReference>
<evidence type="ECO:0008006" key="9">
    <source>
        <dbReference type="Google" id="ProtNLM"/>
    </source>
</evidence>
<dbReference type="Pfam" id="PF11380">
    <property type="entry name" value="Stealth_CR2"/>
    <property type="match status" value="2"/>
</dbReference>
<keyword evidence="4" id="KW-1133">Transmembrane helix</keyword>
<evidence type="ECO:0000256" key="4">
    <source>
        <dbReference type="SAM" id="Phobius"/>
    </source>
</evidence>
<reference evidence="7 8" key="1">
    <citation type="submission" date="2016-08" db="EMBL/GenBank/DDBJ databases">
        <title>Genomes of anaerobic fungi encode conserved fungal cellulosomes for biomass hydrolysis.</title>
        <authorList>
            <consortium name="DOE Joint Genome Institute"/>
            <person name="Haitjema C.H."/>
            <person name="Gilmore S.P."/>
            <person name="Henske J.K."/>
            <person name="Solomon K.V."/>
            <person name="De Groot R."/>
            <person name="Kuo A."/>
            <person name="Mondo S.J."/>
            <person name="Salamov A.A."/>
            <person name="Labutti K."/>
            <person name="Zhao Z."/>
            <person name="Chiniquy J."/>
            <person name="Barry K."/>
            <person name="Brewer H.M."/>
            <person name="Purvine S.O."/>
            <person name="Wright A.T."/>
            <person name="Boxma B."/>
            <person name="Van Alen T."/>
            <person name="Hackstein J.H."/>
            <person name="Baker S.E."/>
            <person name="Grigoriev I.V."/>
            <person name="O'Malley M.A."/>
        </authorList>
    </citation>
    <scope>NUCLEOTIDE SEQUENCE [LARGE SCALE GENOMIC DNA]</scope>
    <source>
        <strain evidence="8">finn</strain>
    </source>
</reference>
<evidence type="ECO:0000256" key="2">
    <source>
        <dbReference type="ARBA" id="ARBA00022679"/>
    </source>
</evidence>